<protein>
    <submittedName>
        <fullName evidence="2">Uncharacterized protein</fullName>
    </submittedName>
</protein>
<evidence type="ECO:0000256" key="1">
    <source>
        <dbReference type="SAM" id="MobiDB-lite"/>
    </source>
</evidence>
<dbReference type="Proteomes" id="UP000008867">
    <property type="component" value="Chromosome 13"/>
</dbReference>
<dbReference type="AlphaFoldDB" id="E6ZPC7"/>
<evidence type="ECO:0000313" key="3">
    <source>
        <dbReference type="Proteomes" id="UP000008867"/>
    </source>
</evidence>
<dbReference type="HOGENOM" id="CLU_607166_0_0_1"/>
<reference evidence="2 3" key="1">
    <citation type="journal article" date="2010" name="Science">
        <title>Pathogenicity determinants in smut fungi revealed by genome comparison.</title>
        <authorList>
            <person name="Schirawski J."/>
            <person name="Mannhaupt G."/>
            <person name="Muench K."/>
            <person name="Brefort T."/>
            <person name="Schipper K."/>
            <person name="Doehlemann G."/>
            <person name="Di Stasio M."/>
            <person name="Roessel N."/>
            <person name="Mendoza-Mendoza A."/>
            <person name="Pester D."/>
            <person name="Mueller O."/>
            <person name="Winterberg B."/>
            <person name="Meyer E."/>
            <person name="Ghareeb H."/>
            <person name="Wollenberg T."/>
            <person name="Muensterkoetter M."/>
            <person name="Wong P."/>
            <person name="Walter M."/>
            <person name="Stukenbrock E."/>
            <person name="Gueldener U."/>
            <person name="Kahmann R."/>
        </authorList>
    </citation>
    <scope>NUCLEOTIDE SEQUENCE [LARGE SCALE GENOMIC DNA]</scope>
    <source>
        <strain evidence="3">SRZ2</strain>
    </source>
</reference>
<feature type="region of interest" description="Disordered" evidence="1">
    <location>
        <begin position="394"/>
        <end position="422"/>
    </location>
</feature>
<keyword evidence="3" id="KW-1185">Reference proteome</keyword>
<dbReference type="OrthoDB" id="2585251at2759"/>
<name>E6ZPC7_SPORE</name>
<sequence>MMLRPTPGCIRAVMHAAGKARSRPRPASVLTPHIRSSASRGFHSSASATRAVRSSSALTALLRRVLSSATRAAQLAPHRFASPHKLFSELREARASYKVQSPLLKGAIDAFRSTAQRTSAHTTTKAYSSLNRTSVSFARGTLSGLGARPAARTLGLSPLRGGVGLQTARKFSSGGARVFDNLIVNAPLALRLAGDEVEDKAKLVKRLPASTRRTLTAAAGARRTGSTFSSAALPRNALLFATRHTQTSTTTVTSSTASDSEADFDLYFQFPELALPTPQTIVTLRLIDALHDALGGRAPSAASNPHHPRLFDAAFLLDARTALAYEHRRYLRAKAVLRVLWGAGVVEEMDVADEGVWTVRVRGGAEEVREMVSGRVGFDVEAWCAFEGMQGEEEGWEASQSGHGSFEHVSTPELSSVRSTGDEVSLDEAELISLPESASSSSVLFDSRTSF</sequence>
<organism evidence="2 3">
    <name type="scientific">Sporisorium reilianum (strain SRZ2)</name>
    <name type="common">Maize head smut fungus</name>
    <dbReference type="NCBI Taxonomy" id="999809"/>
    <lineage>
        <taxon>Eukaryota</taxon>
        <taxon>Fungi</taxon>
        <taxon>Dikarya</taxon>
        <taxon>Basidiomycota</taxon>
        <taxon>Ustilaginomycotina</taxon>
        <taxon>Ustilaginomycetes</taxon>
        <taxon>Ustilaginales</taxon>
        <taxon>Ustilaginaceae</taxon>
        <taxon>Sporisorium</taxon>
    </lineage>
</organism>
<evidence type="ECO:0000313" key="2">
    <source>
        <dbReference type="EMBL" id="CBQ69084.1"/>
    </source>
</evidence>
<dbReference type="EMBL" id="FQ311434">
    <property type="protein sequence ID" value="CBQ69084.1"/>
    <property type="molecule type" value="Genomic_DNA"/>
</dbReference>
<dbReference type="VEuPathDB" id="FungiDB:sr15540"/>
<gene>
    <name evidence="2" type="ORF">sr15540</name>
</gene>
<dbReference type="eggNOG" id="ENOG502RDVF">
    <property type="taxonomic scope" value="Eukaryota"/>
</dbReference>
<accession>E6ZPC7</accession>
<proteinExistence type="predicted"/>